<feature type="region of interest" description="Disordered" evidence="1">
    <location>
        <begin position="1"/>
        <end position="25"/>
    </location>
</feature>
<proteinExistence type="predicted"/>
<keyword evidence="3" id="KW-1185">Reference proteome</keyword>
<feature type="region of interest" description="Disordered" evidence="1">
    <location>
        <begin position="256"/>
        <end position="342"/>
    </location>
</feature>
<dbReference type="EMBL" id="JAGMWT010000002">
    <property type="protein sequence ID" value="KAH7135342.1"/>
    <property type="molecule type" value="Genomic_DNA"/>
</dbReference>
<protein>
    <submittedName>
        <fullName evidence="2">Uncharacterized protein</fullName>
    </submittedName>
</protein>
<name>A0A9P9EDY5_9PLEO</name>
<organism evidence="2 3">
    <name type="scientific">Dendryphion nanum</name>
    <dbReference type="NCBI Taxonomy" id="256645"/>
    <lineage>
        <taxon>Eukaryota</taxon>
        <taxon>Fungi</taxon>
        <taxon>Dikarya</taxon>
        <taxon>Ascomycota</taxon>
        <taxon>Pezizomycotina</taxon>
        <taxon>Dothideomycetes</taxon>
        <taxon>Pleosporomycetidae</taxon>
        <taxon>Pleosporales</taxon>
        <taxon>Torulaceae</taxon>
        <taxon>Dendryphion</taxon>
    </lineage>
</organism>
<accession>A0A9P9EDY5</accession>
<dbReference type="OrthoDB" id="3798423at2759"/>
<evidence type="ECO:0000313" key="2">
    <source>
        <dbReference type="EMBL" id="KAH7135342.1"/>
    </source>
</evidence>
<dbReference type="AlphaFoldDB" id="A0A9P9EDY5"/>
<feature type="region of interest" description="Disordered" evidence="1">
    <location>
        <begin position="518"/>
        <end position="555"/>
    </location>
</feature>
<feature type="compositionally biased region" description="Basic and acidic residues" evidence="1">
    <location>
        <begin position="299"/>
        <end position="315"/>
    </location>
</feature>
<sequence>MNTRRQGRGLLNDPDDRDNSDDGSREKIWLDNTVTDDGNLATDNISVRVKRVKVTRAALRTELHIRQIESRINIRRRLRKWMELKELAYMDYLATLQSAGQGPNNPTAAEIAAAKKRRTISEAKVTRYMIRNKDIGVGARSDAHRSRRYATCRYEDFEHFQNPVHRWNKGEDLTGVTREIDLQRRQDGARLFKNGGVDQAHQSWVHDLIQAFDEKETGLVGLDHILEPDELKWITPPWRYRPMGLGRPHERNHQEANYGRQHNDAGVETERQRIEDTRGRVEASQAGSGDGWKNHTQRRRAEEAMANRADAAPELKHRKRTGTSGLHIAAHERSNDWPTSYDCTGIIKPGLLSTETWRSAASRAPESSDNTENRRRRPGTTWTEEAYGRREYHVHNLYRPVSPVNSPPHSPVLRPNVGTSIPSDMPPAEPRIAEYRQKFTDHYGIEDARWPKRPIRVSYSPRDEATEPSPRVPRIADTLDNAGRLALPAEDGFSMAMYRQIAAEARAVFSGYQRALQADNEETHNGGNGDSPDGEIRDDLESDEEGDLFHTTYQG</sequence>
<reference evidence="2" key="1">
    <citation type="journal article" date="2021" name="Nat. Commun.">
        <title>Genetic determinants of endophytism in the Arabidopsis root mycobiome.</title>
        <authorList>
            <person name="Mesny F."/>
            <person name="Miyauchi S."/>
            <person name="Thiergart T."/>
            <person name="Pickel B."/>
            <person name="Atanasova L."/>
            <person name="Karlsson M."/>
            <person name="Huettel B."/>
            <person name="Barry K.W."/>
            <person name="Haridas S."/>
            <person name="Chen C."/>
            <person name="Bauer D."/>
            <person name="Andreopoulos W."/>
            <person name="Pangilinan J."/>
            <person name="LaButti K."/>
            <person name="Riley R."/>
            <person name="Lipzen A."/>
            <person name="Clum A."/>
            <person name="Drula E."/>
            <person name="Henrissat B."/>
            <person name="Kohler A."/>
            <person name="Grigoriev I.V."/>
            <person name="Martin F.M."/>
            <person name="Hacquard S."/>
        </authorList>
    </citation>
    <scope>NUCLEOTIDE SEQUENCE</scope>
    <source>
        <strain evidence="2">MPI-CAGE-CH-0243</strain>
    </source>
</reference>
<gene>
    <name evidence="2" type="ORF">B0J11DRAFT_611297</name>
</gene>
<feature type="compositionally biased region" description="Basic and acidic residues" evidence="1">
    <location>
        <begin position="261"/>
        <end position="281"/>
    </location>
</feature>
<feature type="region of interest" description="Disordered" evidence="1">
    <location>
        <begin position="357"/>
        <end position="384"/>
    </location>
</feature>
<evidence type="ECO:0000313" key="3">
    <source>
        <dbReference type="Proteomes" id="UP000700596"/>
    </source>
</evidence>
<dbReference type="Proteomes" id="UP000700596">
    <property type="component" value="Unassembled WGS sequence"/>
</dbReference>
<feature type="compositionally biased region" description="Polar residues" evidence="1">
    <location>
        <begin position="357"/>
        <end position="370"/>
    </location>
</feature>
<evidence type="ECO:0000256" key="1">
    <source>
        <dbReference type="SAM" id="MobiDB-lite"/>
    </source>
</evidence>
<comment type="caution">
    <text evidence="2">The sequence shown here is derived from an EMBL/GenBank/DDBJ whole genome shotgun (WGS) entry which is preliminary data.</text>
</comment>